<dbReference type="Gene3D" id="3.40.50.300">
    <property type="entry name" value="P-loop containing nucleotide triphosphate hydrolases"/>
    <property type="match status" value="1"/>
</dbReference>
<comment type="similarity">
    <text evidence="1">Belongs to the IPP transferase family.</text>
</comment>
<dbReference type="PANTHER" id="PTHR11088">
    <property type="entry name" value="TRNA DIMETHYLALLYLTRANSFERASE"/>
    <property type="match status" value="1"/>
</dbReference>
<dbReference type="KEGG" id="zju:107404570"/>
<evidence type="ECO:0000256" key="2">
    <source>
        <dbReference type="ARBA" id="ARBA00022679"/>
    </source>
</evidence>
<dbReference type="AlphaFoldDB" id="A0A6P4BNP5"/>
<dbReference type="PANTHER" id="PTHR11088:SF59">
    <property type="entry name" value="ADENYLATE ISOPENTENYLTRANSFERASE"/>
    <property type="match status" value="1"/>
</dbReference>
<keyword evidence="2" id="KW-0808">Transferase</keyword>
<keyword evidence="4" id="KW-0547">Nucleotide-binding</keyword>
<evidence type="ECO:0000256" key="3">
    <source>
        <dbReference type="ARBA" id="ARBA00022712"/>
    </source>
</evidence>
<dbReference type="GO" id="GO:0052381">
    <property type="term" value="F:tRNA dimethylallyltransferase activity"/>
    <property type="evidence" value="ECO:0007669"/>
    <property type="project" value="TreeGrafter"/>
</dbReference>
<dbReference type="GeneID" id="107404570"/>
<dbReference type="GO" id="GO:0052622">
    <property type="term" value="F:ATP/ADP dimethylallyltransferase activity"/>
    <property type="evidence" value="ECO:0007669"/>
    <property type="project" value="UniProtKB-EC"/>
</dbReference>
<gene>
    <name evidence="7" type="primary">LOC107404570</name>
</gene>
<keyword evidence="5" id="KW-0067">ATP-binding</keyword>
<dbReference type="Gene3D" id="1.10.287.890">
    <property type="entry name" value="Crystal structure of tRNA isopentenylpyrophosphate transferase (bh2366) domain"/>
    <property type="match status" value="1"/>
</dbReference>
<evidence type="ECO:0000256" key="1">
    <source>
        <dbReference type="ARBA" id="ARBA00005842"/>
    </source>
</evidence>
<keyword evidence="6" id="KW-1185">Reference proteome</keyword>
<dbReference type="InterPro" id="IPR039657">
    <property type="entry name" value="Dimethylallyltransferase"/>
</dbReference>
<protein>
    <submittedName>
        <fullName evidence="7">Adenylate isopentenyltransferase 5, chloroplastic</fullName>
    </submittedName>
</protein>
<evidence type="ECO:0000256" key="5">
    <source>
        <dbReference type="ARBA" id="ARBA00022840"/>
    </source>
</evidence>
<dbReference type="GO" id="GO:0009691">
    <property type="term" value="P:cytokinin biosynthetic process"/>
    <property type="evidence" value="ECO:0007669"/>
    <property type="project" value="UniProtKB-KW"/>
</dbReference>
<dbReference type="GO" id="GO:0006400">
    <property type="term" value="P:tRNA modification"/>
    <property type="evidence" value="ECO:0007669"/>
    <property type="project" value="TreeGrafter"/>
</dbReference>
<dbReference type="RefSeq" id="XP_015900795.3">
    <property type="nucleotide sequence ID" value="XM_016045309.3"/>
</dbReference>
<dbReference type="GO" id="GO:0005739">
    <property type="term" value="C:mitochondrion"/>
    <property type="evidence" value="ECO:0007669"/>
    <property type="project" value="TreeGrafter"/>
</dbReference>
<dbReference type="InterPro" id="IPR027417">
    <property type="entry name" value="P-loop_NTPase"/>
</dbReference>
<dbReference type="Pfam" id="PF01715">
    <property type="entry name" value="IPPT"/>
    <property type="match status" value="2"/>
</dbReference>
<dbReference type="GO" id="GO:0005524">
    <property type="term" value="F:ATP binding"/>
    <property type="evidence" value="ECO:0007669"/>
    <property type="project" value="UniProtKB-KW"/>
</dbReference>
<evidence type="ECO:0000313" key="7">
    <source>
        <dbReference type="RefSeq" id="XP_015900795.3"/>
    </source>
</evidence>
<evidence type="ECO:0000256" key="4">
    <source>
        <dbReference type="ARBA" id="ARBA00022741"/>
    </source>
</evidence>
<proteinExistence type="inferred from homology"/>
<organism evidence="6 7">
    <name type="scientific">Ziziphus jujuba</name>
    <name type="common">Chinese jujube</name>
    <name type="synonym">Ziziphus sativa</name>
    <dbReference type="NCBI Taxonomy" id="326968"/>
    <lineage>
        <taxon>Eukaryota</taxon>
        <taxon>Viridiplantae</taxon>
        <taxon>Streptophyta</taxon>
        <taxon>Embryophyta</taxon>
        <taxon>Tracheophyta</taxon>
        <taxon>Spermatophyta</taxon>
        <taxon>Magnoliopsida</taxon>
        <taxon>eudicotyledons</taxon>
        <taxon>Gunneridae</taxon>
        <taxon>Pentapetalae</taxon>
        <taxon>rosids</taxon>
        <taxon>fabids</taxon>
        <taxon>Rosales</taxon>
        <taxon>Rhamnaceae</taxon>
        <taxon>Paliureae</taxon>
        <taxon>Ziziphus</taxon>
    </lineage>
</organism>
<name>A0A6P4BNP5_ZIZJJ</name>
<dbReference type="SUPFAM" id="SSF52540">
    <property type="entry name" value="P-loop containing nucleoside triphosphate hydrolases"/>
    <property type="match status" value="1"/>
</dbReference>
<evidence type="ECO:0000313" key="6">
    <source>
        <dbReference type="Proteomes" id="UP001652623"/>
    </source>
</evidence>
<accession>A0A6P4BNP5</accession>
<sequence length="323" mass="37551">MMMSSYGPDYNNKDKVIFILGATATGKSKLSIDFASNIQAEIINSDKIQVYKGLDIVTNKMNESERQGVPHHLLGFIEDPDADFTIDDFRYHVETTIERIRERGRIPIVVGGSNTYIEALVEQPNNRFRSKYDCCFLWLDVSLPIHFEYVGKRVDQMVEAGLVDEIREMFEEGADYTRGIRRAIGVHELEPYFLAERNLDNNVDLETLLRASIEETKENTCKLVIRQLQKIQRLKNELKWEIHRIDATCVFEKSGKEAQDAWEKLVLRPSLEIVSDFLQGNNNNMRAHENKNEKRLNILRDIDSRFEIRGRELVTESLRRKPI</sequence>
<reference evidence="7" key="1">
    <citation type="submission" date="2025-08" db="UniProtKB">
        <authorList>
            <consortium name="RefSeq"/>
        </authorList>
    </citation>
    <scope>IDENTIFICATION</scope>
    <source>
        <tissue evidence="7">Seedling</tissue>
    </source>
</reference>
<keyword evidence="3" id="KW-0203">Cytokinin biosynthesis</keyword>
<dbReference type="GO" id="GO:0009824">
    <property type="term" value="F:AMP dimethylallyltransferase activity"/>
    <property type="evidence" value="ECO:0007669"/>
    <property type="project" value="UniProtKB-ARBA"/>
</dbReference>
<dbReference type="Proteomes" id="UP001652623">
    <property type="component" value="Chromosome 9"/>
</dbReference>